<comment type="caution">
    <text evidence="1">The sequence shown here is derived from an EMBL/GenBank/DDBJ whole genome shotgun (WGS) entry which is preliminary data.</text>
</comment>
<reference evidence="1" key="1">
    <citation type="submission" date="2019-05" db="EMBL/GenBank/DDBJ databases">
        <authorList>
            <person name="Piombo E."/>
        </authorList>
    </citation>
    <scope>NUCLEOTIDE SEQUENCE</scope>
    <source>
        <strain evidence="1">C2S</strain>
    </source>
</reference>
<proteinExistence type="predicted"/>
<dbReference type="AlphaFoldDB" id="A0A9Q9RAU5"/>
<protein>
    <submittedName>
        <fullName evidence="1">Uncharacterized protein</fullName>
    </submittedName>
</protein>
<organism evidence="1 2">
    <name type="scientific">Fusarium fujikuroi</name>
    <name type="common">Bakanae and foot rot disease fungus</name>
    <name type="synonym">Gibberella fujikuroi</name>
    <dbReference type="NCBI Taxonomy" id="5127"/>
    <lineage>
        <taxon>Eukaryota</taxon>
        <taxon>Fungi</taxon>
        <taxon>Dikarya</taxon>
        <taxon>Ascomycota</taxon>
        <taxon>Pezizomycotina</taxon>
        <taxon>Sordariomycetes</taxon>
        <taxon>Hypocreomycetidae</taxon>
        <taxon>Hypocreales</taxon>
        <taxon>Nectriaceae</taxon>
        <taxon>Fusarium</taxon>
        <taxon>Fusarium fujikuroi species complex</taxon>
    </lineage>
</organism>
<evidence type="ECO:0000313" key="1">
    <source>
        <dbReference type="EMBL" id="VTT58660.1"/>
    </source>
</evidence>
<accession>A0A9Q9RAU5</accession>
<dbReference type="Proteomes" id="UP000760494">
    <property type="component" value="Unassembled WGS sequence"/>
</dbReference>
<name>A0A9Q9RAU5_FUSFU</name>
<gene>
    <name evidence="1" type="ORF">C2S_3597</name>
</gene>
<sequence>MSPAYLAYRRSEPYRRYLSNGYRLDDLMPPLDRRGESEAEIVPGELYCRFRSARGRLCHKVTFLKPSTLQFLPFAKPPL</sequence>
<dbReference type="EMBL" id="CABFJX010000024">
    <property type="protein sequence ID" value="VTT58660.1"/>
    <property type="molecule type" value="Genomic_DNA"/>
</dbReference>
<evidence type="ECO:0000313" key="2">
    <source>
        <dbReference type="Proteomes" id="UP000760494"/>
    </source>
</evidence>